<sequence>MDTIESSPIHSSLKMEPDVEHQQQSSLGPPSSSPEAAPPPSAQPRTGYASSSAYNREESRPARDGTQSSGSPVISQRDTQGGRRDTSRARSSAKPQSISELAETPFEQFDSNEEIGRPFHQSISDDADFQRELTTRLVSVILETHAWMSSRPRFERDNQLVRLTDDIKRIQDVEEQQGMSSSSHRPSGSRSRPISTSSFSPQNYEPEPGGHGDVSTAHLMAAAREKLVQFVRHFTTAIQALAQGFTLQPLD</sequence>
<dbReference type="EMBL" id="JAACJK010000009">
    <property type="protein sequence ID" value="KAF5339142.1"/>
    <property type="molecule type" value="Genomic_DNA"/>
</dbReference>
<feature type="compositionally biased region" description="Polar residues" evidence="1">
    <location>
        <begin position="65"/>
        <end position="79"/>
    </location>
</feature>
<feature type="compositionally biased region" description="Polar residues" evidence="1">
    <location>
        <begin position="1"/>
        <end position="10"/>
    </location>
</feature>
<feature type="compositionally biased region" description="Polar residues" evidence="1">
    <location>
        <begin position="89"/>
        <end position="99"/>
    </location>
</feature>
<dbReference type="Proteomes" id="UP000541558">
    <property type="component" value="Unassembled WGS sequence"/>
</dbReference>
<reference evidence="2 3" key="1">
    <citation type="journal article" date="2020" name="ISME J.">
        <title>Uncovering the hidden diversity of litter-decomposition mechanisms in mushroom-forming fungi.</title>
        <authorList>
            <person name="Floudas D."/>
            <person name="Bentzer J."/>
            <person name="Ahren D."/>
            <person name="Johansson T."/>
            <person name="Persson P."/>
            <person name="Tunlid A."/>
        </authorList>
    </citation>
    <scope>NUCLEOTIDE SEQUENCE [LARGE SCALE GENOMIC DNA]</scope>
    <source>
        <strain evidence="2 3">CBS 175.51</strain>
    </source>
</reference>
<evidence type="ECO:0000256" key="1">
    <source>
        <dbReference type="SAM" id="MobiDB-lite"/>
    </source>
</evidence>
<dbReference type="AlphaFoldDB" id="A0A8H5CEN9"/>
<proteinExistence type="predicted"/>
<organism evidence="2 3">
    <name type="scientific">Ephemerocybe angulata</name>
    <dbReference type="NCBI Taxonomy" id="980116"/>
    <lineage>
        <taxon>Eukaryota</taxon>
        <taxon>Fungi</taxon>
        <taxon>Dikarya</taxon>
        <taxon>Basidiomycota</taxon>
        <taxon>Agaricomycotina</taxon>
        <taxon>Agaricomycetes</taxon>
        <taxon>Agaricomycetidae</taxon>
        <taxon>Agaricales</taxon>
        <taxon>Agaricineae</taxon>
        <taxon>Psathyrellaceae</taxon>
        <taxon>Ephemerocybe</taxon>
    </lineage>
</organism>
<evidence type="ECO:0000313" key="3">
    <source>
        <dbReference type="Proteomes" id="UP000541558"/>
    </source>
</evidence>
<accession>A0A8H5CEN9</accession>
<feature type="region of interest" description="Disordered" evidence="1">
    <location>
        <begin position="173"/>
        <end position="213"/>
    </location>
</feature>
<feature type="region of interest" description="Disordered" evidence="1">
    <location>
        <begin position="1"/>
        <end position="106"/>
    </location>
</feature>
<comment type="caution">
    <text evidence="2">The sequence shown here is derived from an EMBL/GenBank/DDBJ whole genome shotgun (WGS) entry which is preliminary data.</text>
</comment>
<protein>
    <submittedName>
        <fullName evidence="2">Uncharacterized protein</fullName>
    </submittedName>
</protein>
<keyword evidence="3" id="KW-1185">Reference proteome</keyword>
<feature type="compositionally biased region" description="Low complexity" evidence="1">
    <location>
        <begin position="22"/>
        <end position="35"/>
    </location>
</feature>
<evidence type="ECO:0000313" key="2">
    <source>
        <dbReference type="EMBL" id="KAF5339142.1"/>
    </source>
</evidence>
<dbReference type="OrthoDB" id="3224400at2759"/>
<name>A0A8H5CEN9_9AGAR</name>
<gene>
    <name evidence="2" type="ORF">D9611_011169</name>
</gene>
<feature type="compositionally biased region" description="Low complexity" evidence="1">
    <location>
        <begin position="180"/>
        <end position="201"/>
    </location>
</feature>